<gene>
    <name evidence="1" type="ORF">VTJ83DRAFT_4144</name>
</gene>
<dbReference type="SUPFAM" id="SSF47095">
    <property type="entry name" value="HMG-box"/>
    <property type="match status" value="1"/>
</dbReference>
<comment type="caution">
    <text evidence="1">The sequence shown here is derived from an EMBL/GenBank/DDBJ whole genome shotgun (WGS) entry which is preliminary data.</text>
</comment>
<protein>
    <submittedName>
        <fullName evidence="1">Uncharacterized protein</fullName>
    </submittedName>
</protein>
<dbReference type="EMBL" id="JAZGUE010000004">
    <property type="protein sequence ID" value="KAL2266867.1"/>
    <property type="molecule type" value="Genomic_DNA"/>
</dbReference>
<proteinExistence type="predicted"/>
<dbReference type="Proteomes" id="UP001600064">
    <property type="component" value="Unassembled WGS sequence"/>
</dbReference>
<sequence length="383" mass="42711">MRRNEASLVASILRDAQNPQEAAQAAARNDIPESLYEKAQDRQDELTEAERQLLLSRGDAIGKALAYPDSLTADEIHQVCAWPPPDVVRANIQQATDGKLSTPAELYAKIKAALENGQFETAITDVEACLIVHDFYSEEEFCPTKCMDNRAVPKRAYASKLVSRRLGIDLAVWKACAKRSLEVENARLAAQLDHQLPELTMNWFSPLSAPHPLPSDMGHRVPCPGGFDSVGAFQLFAQDYYGSPALVSQSAAAWAALSEDEKGAYRARAEAARRQEWADYEIQLTRKDAGLPQLPPSGPLPLLLQALLVQRPDLEWLLYNRVLPCTGFEVFRNDVVAEDPRLGFWDVLARWDALTHQQRAIYEIRSLEINKEMSQGPPPRLAQ</sequence>
<name>A0ABR4DBA0_9PEZI</name>
<reference evidence="1 2" key="1">
    <citation type="journal article" date="2024" name="Commun. Biol.">
        <title>Comparative genomic analysis of thermophilic fungi reveals convergent evolutionary adaptations and gene losses.</title>
        <authorList>
            <person name="Steindorff A.S."/>
            <person name="Aguilar-Pontes M.V."/>
            <person name="Robinson A.J."/>
            <person name="Andreopoulos B."/>
            <person name="LaButti K."/>
            <person name="Kuo A."/>
            <person name="Mondo S."/>
            <person name="Riley R."/>
            <person name="Otillar R."/>
            <person name="Haridas S."/>
            <person name="Lipzen A."/>
            <person name="Grimwood J."/>
            <person name="Schmutz J."/>
            <person name="Clum A."/>
            <person name="Reid I.D."/>
            <person name="Moisan M.C."/>
            <person name="Butler G."/>
            <person name="Nguyen T.T.M."/>
            <person name="Dewar K."/>
            <person name="Conant G."/>
            <person name="Drula E."/>
            <person name="Henrissat B."/>
            <person name="Hansel C."/>
            <person name="Singer S."/>
            <person name="Hutchinson M.I."/>
            <person name="de Vries R.P."/>
            <person name="Natvig D.O."/>
            <person name="Powell A.J."/>
            <person name="Tsang A."/>
            <person name="Grigoriev I.V."/>
        </authorList>
    </citation>
    <scope>NUCLEOTIDE SEQUENCE [LARGE SCALE GENOMIC DNA]</scope>
    <source>
        <strain evidence="1 2">ATCC 22073</strain>
    </source>
</reference>
<keyword evidence="2" id="KW-1185">Reference proteome</keyword>
<accession>A0ABR4DBA0</accession>
<dbReference type="RefSeq" id="XP_070865594.1">
    <property type="nucleotide sequence ID" value="XM_071010601.1"/>
</dbReference>
<organism evidence="1 2">
    <name type="scientific">Remersonia thermophila</name>
    <dbReference type="NCBI Taxonomy" id="72144"/>
    <lineage>
        <taxon>Eukaryota</taxon>
        <taxon>Fungi</taxon>
        <taxon>Dikarya</taxon>
        <taxon>Ascomycota</taxon>
        <taxon>Pezizomycotina</taxon>
        <taxon>Sordariomycetes</taxon>
        <taxon>Sordariomycetidae</taxon>
        <taxon>Sordariales</taxon>
        <taxon>Sordariales incertae sedis</taxon>
        <taxon>Remersonia</taxon>
    </lineage>
</organism>
<dbReference type="GeneID" id="98125245"/>
<evidence type="ECO:0000313" key="1">
    <source>
        <dbReference type="EMBL" id="KAL2266867.1"/>
    </source>
</evidence>
<evidence type="ECO:0000313" key="2">
    <source>
        <dbReference type="Proteomes" id="UP001600064"/>
    </source>
</evidence>
<dbReference type="InterPro" id="IPR036910">
    <property type="entry name" value="HMG_box_dom_sf"/>
</dbReference>